<proteinExistence type="predicted"/>
<keyword evidence="2" id="KW-1185">Reference proteome</keyword>
<dbReference type="InterPro" id="IPR008969">
    <property type="entry name" value="CarboxyPept-like_regulatory"/>
</dbReference>
<dbReference type="AlphaFoldDB" id="A0A0X8X2E5"/>
<dbReference type="KEGG" id="mgot:MgSA37_02677"/>
<evidence type="ECO:0000313" key="1">
    <source>
        <dbReference type="EMBL" id="BAU54501.1"/>
    </source>
</evidence>
<dbReference type="EMBL" id="AP017313">
    <property type="protein sequence ID" value="BAU54501.1"/>
    <property type="molecule type" value="Genomic_DNA"/>
</dbReference>
<reference evidence="1 2" key="1">
    <citation type="submission" date="2015-12" db="EMBL/GenBank/DDBJ databases">
        <title>Genome sequence of Mucilaginibacter gotjawali.</title>
        <authorList>
            <person name="Lee J.S."/>
            <person name="Lee K.C."/>
            <person name="Kim K.K."/>
            <person name="Lee B.W."/>
        </authorList>
    </citation>
    <scope>NUCLEOTIDE SEQUENCE [LARGE SCALE GENOMIC DNA]</scope>
    <source>
        <strain evidence="1 2">SA3-7</strain>
    </source>
</reference>
<name>A0A0X8X2E5_9SPHI</name>
<dbReference type="Gene3D" id="2.60.40.1930">
    <property type="match status" value="1"/>
</dbReference>
<dbReference type="RefSeq" id="WP_096352462.1">
    <property type="nucleotide sequence ID" value="NZ_AP017313.1"/>
</dbReference>
<evidence type="ECO:0000313" key="2">
    <source>
        <dbReference type="Proteomes" id="UP000218263"/>
    </source>
</evidence>
<dbReference type="Proteomes" id="UP000218263">
    <property type="component" value="Chromosome"/>
</dbReference>
<accession>A0A0X8X2E5</accession>
<sequence length="908" mass="100777">MRFFRFVFILSLFLSLFYLPVSAQNNSEVLNQLLAKSAKAYTDLPIEKVYLHFDKPYYAVGDTIWFKAYVTTGIHQPSLISKIVYVHFLAPHDSLVQSLKLQVKNGVTWGHIALSQNSYKKGNYRIVAYTNYMNNLGVAYFFNKSITLGDAINNPLSAQVSLKTSASGKSNKISAGILYKDNEGVPISEKRVSWSVERDDESIAKGKGVTDKNGFIDISFVNTKNLSLDSANLVTQIENRQQKMITNSFSLKPISRPNDIQFFPEGGQLITGVRTKIAFKAIKPDGLGIDVKGTITDNNNNVVNEFSSTHLGMGAFILAPEDGKTYTAHVTYADGTTANPVFPKVGSDGIALSVDNSSADNLNIKLQADEAFLKDFKGKTFFIIAKSSGAIAFAAKLQLLDAIYNASIPKSKFPTGIVQLTLFTEDGEPVSERIAFIQHNDQLNLTVNSDHPGYETRQLAKLKVTAKNSGQPDEGNFSVSVIDESKVPFDEDAETTILTNLLLTSDISGYIEKPNYYFNHSDQKTAADLDILLQTQGYRRYSYDDIINNKQRPLVFGVEKGIDIIGTLRSSSGIPVNRGNVHISIPDKNYFANTITNADGRFIFPNLVFPDSAKVMLSARDNVRASDLVLTVDGEPRQSIPINFAEPDAITNIDSVLSPYLKNSKIQFNNLHILKEVVIKDKRIVKTVSHKDYGNLASLSDQPDHVIKADQLEGCNSLLECIKTLAAGMTFENENFYVFRDYSQGKKVPTQVFVRGMPVDASYLQSVDPKTVESIEIFTKDEMGLVNSAYNSNGAIVVNLRKVETQKISFQDLKQLIGSRNELTLLPKGYEPVKTFYLPRYTGPRTNQPAQIDTRSTIYWNPNIVTDKTGNADLEYFNADGKGTYRVTVEGLDQDGNIGRAVYRYVVK</sequence>
<organism evidence="1 2">
    <name type="scientific">Mucilaginibacter gotjawali</name>
    <dbReference type="NCBI Taxonomy" id="1550579"/>
    <lineage>
        <taxon>Bacteria</taxon>
        <taxon>Pseudomonadati</taxon>
        <taxon>Bacteroidota</taxon>
        <taxon>Sphingobacteriia</taxon>
        <taxon>Sphingobacteriales</taxon>
        <taxon>Sphingobacteriaceae</taxon>
        <taxon>Mucilaginibacter</taxon>
    </lineage>
</organism>
<gene>
    <name evidence="1" type="ORF">MgSA37_02677</name>
</gene>
<dbReference type="OrthoDB" id="609485at2"/>
<protein>
    <submittedName>
        <fullName evidence="1">Uncharacterized protein</fullName>
    </submittedName>
</protein>
<dbReference type="SUPFAM" id="SSF49464">
    <property type="entry name" value="Carboxypeptidase regulatory domain-like"/>
    <property type="match status" value="1"/>
</dbReference>